<proteinExistence type="predicted"/>
<accession>A0A9D4QJE9</accession>
<reference evidence="1" key="2">
    <citation type="submission" date="2021-09" db="EMBL/GenBank/DDBJ databases">
        <authorList>
            <person name="Jia N."/>
            <person name="Wang J."/>
            <person name="Shi W."/>
            <person name="Du L."/>
            <person name="Sun Y."/>
            <person name="Zhan W."/>
            <person name="Jiang J."/>
            <person name="Wang Q."/>
            <person name="Zhang B."/>
            <person name="Ji P."/>
            <person name="Sakyi L.B."/>
            <person name="Cui X."/>
            <person name="Yuan T."/>
            <person name="Jiang B."/>
            <person name="Yang W."/>
            <person name="Lam T.T.-Y."/>
            <person name="Chang Q."/>
            <person name="Ding S."/>
            <person name="Wang X."/>
            <person name="Zhu J."/>
            <person name="Ruan X."/>
            <person name="Zhao L."/>
            <person name="Wei J."/>
            <person name="Que T."/>
            <person name="Du C."/>
            <person name="Cheng J."/>
            <person name="Dai P."/>
            <person name="Han X."/>
            <person name="Huang E."/>
            <person name="Gao Y."/>
            <person name="Liu J."/>
            <person name="Shao H."/>
            <person name="Ye R."/>
            <person name="Li L."/>
            <person name="Wei W."/>
            <person name="Wang X."/>
            <person name="Wang C."/>
            <person name="Huo Q."/>
            <person name="Li W."/>
            <person name="Guo W."/>
            <person name="Chen H."/>
            <person name="Chen S."/>
            <person name="Zhou L."/>
            <person name="Zhou L."/>
            <person name="Ni X."/>
            <person name="Tian J."/>
            <person name="Zhou Y."/>
            <person name="Sheng Y."/>
            <person name="Liu T."/>
            <person name="Pan Y."/>
            <person name="Xia L."/>
            <person name="Li J."/>
            <person name="Zhao F."/>
            <person name="Cao W."/>
        </authorList>
    </citation>
    <scope>NUCLEOTIDE SEQUENCE</scope>
    <source>
        <strain evidence="1">Rsan-2018</strain>
        <tissue evidence="1">Larvae</tissue>
    </source>
</reference>
<gene>
    <name evidence="1" type="ORF">HPB52_001180</name>
</gene>
<evidence type="ECO:0000313" key="1">
    <source>
        <dbReference type="EMBL" id="KAH7981825.1"/>
    </source>
</evidence>
<reference evidence="1" key="1">
    <citation type="journal article" date="2020" name="Cell">
        <title>Large-Scale Comparative Analyses of Tick Genomes Elucidate Their Genetic Diversity and Vector Capacities.</title>
        <authorList>
            <consortium name="Tick Genome and Microbiome Consortium (TIGMIC)"/>
            <person name="Jia N."/>
            <person name="Wang J."/>
            <person name="Shi W."/>
            <person name="Du L."/>
            <person name="Sun Y."/>
            <person name="Zhan W."/>
            <person name="Jiang J.F."/>
            <person name="Wang Q."/>
            <person name="Zhang B."/>
            <person name="Ji P."/>
            <person name="Bell-Sakyi L."/>
            <person name="Cui X.M."/>
            <person name="Yuan T.T."/>
            <person name="Jiang B.G."/>
            <person name="Yang W.F."/>
            <person name="Lam T.T."/>
            <person name="Chang Q.C."/>
            <person name="Ding S.J."/>
            <person name="Wang X.J."/>
            <person name="Zhu J.G."/>
            <person name="Ruan X.D."/>
            <person name="Zhao L."/>
            <person name="Wei J.T."/>
            <person name="Ye R.Z."/>
            <person name="Que T.C."/>
            <person name="Du C.H."/>
            <person name="Zhou Y.H."/>
            <person name="Cheng J.X."/>
            <person name="Dai P.F."/>
            <person name="Guo W.B."/>
            <person name="Han X.H."/>
            <person name="Huang E.J."/>
            <person name="Li L.F."/>
            <person name="Wei W."/>
            <person name="Gao Y.C."/>
            <person name="Liu J.Z."/>
            <person name="Shao H.Z."/>
            <person name="Wang X."/>
            <person name="Wang C.C."/>
            <person name="Yang T.C."/>
            <person name="Huo Q.B."/>
            <person name="Li W."/>
            <person name="Chen H.Y."/>
            <person name="Chen S.E."/>
            <person name="Zhou L.G."/>
            <person name="Ni X.B."/>
            <person name="Tian J.H."/>
            <person name="Sheng Y."/>
            <person name="Liu T."/>
            <person name="Pan Y.S."/>
            <person name="Xia L.Y."/>
            <person name="Li J."/>
            <person name="Zhao F."/>
            <person name="Cao W.C."/>
        </authorList>
    </citation>
    <scope>NUCLEOTIDE SEQUENCE</scope>
    <source>
        <strain evidence="1">Rsan-2018</strain>
    </source>
</reference>
<comment type="caution">
    <text evidence="1">The sequence shown here is derived from an EMBL/GenBank/DDBJ whole genome shotgun (WGS) entry which is preliminary data.</text>
</comment>
<evidence type="ECO:0000313" key="2">
    <source>
        <dbReference type="Proteomes" id="UP000821837"/>
    </source>
</evidence>
<sequence>MAMPAEGETFPTGLLRLTCTQDKIHDVCRLLQHLNTYNEVLWDVGLQLREDPCDELGYLSVVR</sequence>
<organism evidence="1 2">
    <name type="scientific">Rhipicephalus sanguineus</name>
    <name type="common">Brown dog tick</name>
    <name type="synonym">Ixodes sanguineus</name>
    <dbReference type="NCBI Taxonomy" id="34632"/>
    <lineage>
        <taxon>Eukaryota</taxon>
        <taxon>Metazoa</taxon>
        <taxon>Ecdysozoa</taxon>
        <taxon>Arthropoda</taxon>
        <taxon>Chelicerata</taxon>
        <taxon>Arachnida</taxon>
        <taxon>Acari</taxon>
        <taxon>Parasitiformes</taxon>
        <taxon>Ixodida</taxon>
        <taxon>Ixodoidea</taxon>
        <taxon>Ixodidae</taxon>
        <taxon>Rhipicephalinae</taxon>
        <taxon>Rhipicephalus</taxon>
        <taxon>Rhipicephalus</taxon>
    </lineage>
</organism>
<protein>
    <submittedName>
        <fullName evidence="1">Uncharacterized protein</fullName>
    </submittedName>
</protein>
<dbReference type="AlphaFoldDB" id="A0A9D4QJE9"/>
<dbReference type="EMBL" id="JABSTV010001245">
    <property type="protein sequence ID" value="KAH7981825.1"/>
    <property type="molecule type" value="Genomic_DNA"/>
</dbReference>
<keyword evidence="2" id="KW-1185">Reference proteome</keyword>
<dbReference type="Proteomes" id="UP000821837">
    <property type="component" value="Chromosome 1"/>
</dbReference>
<name>A0A9D4QJE9_RHISA</name>